<dbReference type="EMBL" id="QURL01000004">
    <property type="protein sequence ID" value="RFC63344.1"/>
    <property type="molecule type" value="Genomic_DNA"/>
</dbReference>
<feature type="domain" description="Methyltransferase type 12" evidence="1">
    <location>
        <begin position="40"/>
        <end position="147"/>
    </location>
</feature>
<dbReference type="RefSeq" id="WP_116683074.1">
    <property type="nucleotide sequence ID" value="NZ_QURL01000004.1"/>
</dbReference>
<proteinExistence type="predicted"/>
<dbReference type="GO" id="GO:0008168">
    <property type="term" value="F:methyltransferase activity"/>
    <property type="evidence" value="ECO:0007669"/>
    <property type="project" value="UniProtKB-KW"/>
</dbReference>
<gene>
    <name evidence="2" type="ORF">DYI37_09840</name>
</gene>
<keyword evidence="3" id="KW-1185">Reference proteome</keyword>
<dbReference type="Gene3D" id="3.40.50.150">
    <property type="entry name" value="Vaccinia Virus protein VP39"/>
    <property type="match status" value="1"/>
</dbReference>
<comment type="caution">
    <text evidence="2">The sequence shown here is derived from an EMBL/GenBank/DDBJ whole genome shotgun (WGS) entry which is preliminary data.</text>
</comment>
<protein>
    <submittedName>
        <fullName evidence="2">Methyltransferase domain-containing protein</fullName>
    </submittedName>
</protein>
<evidence type="ECO:0000313" key="3">
    <source>
        <dbReference type="Proteomes" id="UP000264310"/>
    </source>
</evidence>
<keyword evidence="2" id="KW-0489">Methyltransferase</keyword>
<dbReference type="InterPro" id="IPR029063">
    <property type="entry name" value="SAM-dependent_MTases_sf"/>
</dbReference>
<evidence type="ECO:0000259" key="1">
    <source>
        <dbReference type="Pfam" id="PF08242"/>
    </source>
</evidence>
<name>A0A371X2R9_9HYPH</name>
<dbReference type="InterPro" id="IPR013217">
    <property type="entry name" value="Methyltransf_12"/>
</dbReference>
<dbReference type="SUPFAM" id="SSF53335">
    <property type="entry name" value="S-adenosyl-L-methionine-dependent methyltransferases"/>
    <property type="match status" value="1"/>
</dbReference>
<accession>A0A371X2R9</accession>
<dbReference type="Pfam" id="PF08242">
    <property type="entry name" value="Methyltransf_12"/>
    <property type="match status" value="1"/>
</dbReference>
<keyword evidence="2" id="KW-0808">Transferase</keyword>
<sequence length="261" mass="28426">MSGFEADWLTLREPADRKARADDLLHAAADHVASDEGPVIDLGCGTGSTFRALDPHLRRGTRWVFVDDDAALLDRAADALEERDRGRVVFRSIDLSGLTVDILAGARLVTASALFDLVSERFVSNFARMLREARTGLYSALTVDGRIEWGRPHEDDAAVAAAFSADQGRDKGFGPGLGGRAAEALEEALAREGFEIRSREADWHLGIDDLALQDAFHAGFAEPARAELGDERAGQWLQFRKNAARQGARLLVGHRDLLALP</sequence>
<dbReference type="AlphaFoldDB" id="A0A371X2R9"/>
<evidence type="ECO:0000313" key="2">
    <source>
        <dbReference type="EMBL" id="RFC63344.1"/>
    </source>
</evidence>
<dbReference type="Proteomes" id="UP000264310">
    <property type="component" value="Unassembled WGS sequence"/>
</dbReference>
<reference evidence="2 3" key="1">
    <citation type="submission" date="2018-08" db="EMBL/GenBank/DDBJ databases">
        <title>Fulvimarina sp. 85, whole genome shotgun sequence.</title>
        <authorList>
            <person name="Tuo L."/>
        </authorList>
    </citation>
    <scope>NUCLEOTIDE SEQUENCE [LARGE SCALE GENOMIC DNA]</scope>
    <source>
        <strain evidence="2 3">85</strain>
    </source>
</reference>
<dbReference type="OrthoDB" id="7273451at2"/>
<dbReference type="GO" id="GO:0032259">
    <property type="term" value="P:methylation"/>
    <property type="evidence" value="ECO:0007669"/>
    <property type="project" value="UniProtKB-KW"/>
</dbReference>
<organism evidence="2 3">
    <name type="scientific">Fulvimarina endophytica</name>
    <dbReference type="NCBI Taxonomy" id="2293836"/>
    <lineage>
        <taxon>Bacteria</taxon>
        <taxon>Pseudomonadati</taxon>
        <taxon>Pseudomonadota</taxon>
        <taxon>Alphaproteobacteria</taxon>
        <taxon>Hyphomicrobiales</taxon>
        <taxon>Aurantimonadaceae</taxon>
        <taxon>Fulvimarina</taxon>
    </lineage>
</organism>